<dbReference type="EMBL" id="JACICC010000004">
    <property type="protein sequence ID" value="MBB3809815.1"/>
    <property type="molecule type" value="Genomic_DNA"/>
</dbReference>
<evidence type="ECO:0000256" key="1">
    <source>
        <dbReference type="ARBA" id="ARBA00022801"/>
    </source>
</evidence>
<name>A0A7W5Z448_9HYPH</name>
<dbReference type="Pfam" id="PF12706">
    <property type="entry name" value="Lactamase_B_2"/>
    <property type="match status" value="1"/>
</dbReference>
<accession>A0A7W5Z448</accession>
<keyword evidence="5" id="KW-1185">Reference proteome</keyword>
<comment type="similarity">
    <text evidence="2">Belongs to the UPF0173 family.</text>
</comment>
<dbReference type="InterPro" id="IPR050114">
    <property type="entry name" value="UPF0173_UPF0282_UlaG_hydrolase"/>
</dbReference>
<dbReference type="AlphaFoldDB" id="A0A7W5Z448"/>
<dbReference type="InterPro" id="IPR036866">
    <property type="entry name" value="RibonucZ/Hydroxyglut_hydro"/>
</dbReference>
<dbReference type="InterPro" id="IPR001279">
    <property type="entry name" value="Metallo-B-lactamas"/>
</dbReference>
<sequence length="232" mass="24721">MKITWFGHSAFRLDFGDKVVLIDPYLTGNPAFTGNRQEAVRGVTHILVTHGHSDHYGDTVEIAKETGATVATNADLATWFGSKGVERLEPMNTGGSIDAGGFSVTLVRADHSAATIENGVSQALGNANGIIVKAEGEPTVYHLGDTDIFSDLALIAEIHKPDIAFVPIGDRFTMGADTAALAVRRFLKTERVVPIHYATFPLLAPNADQFVAALDGERTQVIVPAKNDAVAL</sequence>
<dbReference type="PANTHER" id="PTHR43546">
    <property type="entry name" value="UPF0173 METAL-DEPENDENT HYDROLASE MJ1163-RELATED"/>
    <property type="match status" value="1"/>
</dbReference>
<dbReference type="Gene3D" id="3.60.15.10">
    <property type="entry name" value="Ribonuclease Z/Hydroxyacylglutathione hydrolase-like"/>
    <property type="match status" value="1"/>
</dbReference>
<keyword evidence="1 2" id="KW-0378">Hydrolase</keyword>
<reference evidence="4 5" key="1">
    <citation type="submission" date="2020-08" db="EMBL/GenBank/DDBJ databases">
        <title>Genomic Encyclopedia of Type Strains, Phase IV (KMG-IV): sequencing the most valuable type-strain genomes for metagenomic binning, comparative biology and taxonomic classification.</title>
        <authorList>
            <person name="Goeker M."/>
        </authorList>
    </citation>
    <scope>NUCLEOTIDE SEQUENCE [LARGE SCALE GENOMIC DNA]</scope>
    <source>
        <strain evidence="4 5">DSM 28760</strain>
    </source>
</reference>
<evidence type="ECO:0000256" key="2">
    <source>
        <dbReference type="HAMAP-Rule" id="MF_00457"/>
    </source>
</evidence>
<protein>
    <recommendedName>
        <fullName evidence="2">UPF0173 metal-dependent hydrolase FHS81_001903</fullName>
    </recommendedName>
</protein>
<comment type="caution">
    <text evidence="4">The sequence shown here is derived from an EMBL/GenBank/DDBJ whole genome shotgun (WGS) entry which is preliminary data.</text>
</comment>
<evidence type="ECO:0000313" key="4">
    <source>
        <dbReference type="EMBL" id="MBB3809815.1"/>
    </source>
</evidence>
<dbReference type="InterPro" id="IPR022877">
    <property type="entry name" value="UPF0173"/>
</dbReference>
<dbReference type="HAMAP" id="MF_00457">
    <property type="entry name" value="UPF0173"/>
    <property type="match status" value="1"/>
</dbReference>
<dbReference type="SMART" id="SM00849">
    <property type="entry name" value="Lactamase_B"/>
    <property type="match status" value="1"/>
</dbReference>
<evidence type="ECO:0000259" key="3">
    <source>
        <dbReference type="SMART" id="SM00849"/>
    </source>
</evidence>
<dbReference type="SUPFAM" id="SSF56281">
    <property type="entry name" value="Metallo-hydrolase/oxidoreductase"/>
    <property type="match status" value="1"/>
</dbReference>
<feature type="domain" description="Metallo-beta-lactamase" evidence="3">
    <location>
        <begin position="7"/>
        <end position="196"/>
    </location>
</feature>
<dbReference type="RefSeq" id="WP_183752316.1">
    <property type="nucleotide sequence ID" value="NZ_JACICC010000004.1"/>
</dbReference>
<dbReference type="GO" id="GO:0016787">
    <property type="term" value="F:hydrolase activity"/>
    <property type="evidence" value="ECO:0007669"/>
    <property type="project" value="UniProtKB-UniRule"/>
</dbReference>
<dbReference type="Proteomes" id="UP000537592">
    <property type="component" value="Unassembled WGS sequence"/>
</dbReference>
<proteinExistence type="inferred from homology"/>
<dbReference type="PANTHER" id="PTHR43546:SF3">
    <property type="entry name" value="UPF0173 METAL-DEPENDENT HYDROLASE MJ1163"/>
    <property type="match status" value="1"/>
</dbReference>
<organism evidence="4 5">
    <name type="scientific">Pseudochelatococcus contaminans</name>
    <dbReference type="NCBI Taxonomy" id="1538103"/>
    <lineage>
        <taxon>Bacteria</taxon>
        <taxon>Pseudomonadati</taxon>
        <taxon>Pseudomonadota</taxon>
        <taxon>Alphaproteobacteria</taxon>
        <taxon>Hyphomicrobiales</taxon>
        <taxon>Chelatococcaceae</taxon>
        <taxon>Pseudochelatococcus</taxon>
    </lineage>
</organism>
<dbReference type="NCBIfam" id="NF001911">
    <property type="entry name" value="PRK00685.1"/>
    <property type="match status" value="1"/>
</dbReference>
<gene>
    <name evidence="4" type="ORF">FHS81_001903</name>
</gene>
<evidence type="ECO:0000313" key="5">
    <source>
        <dbReference type="Proteomes" id="UP000537592"/>
    </source>
</evidence>